<name>A0A0N4WLB6_HAEPC</name>
<evidence type="ECO:0000313" key="3">
    <source>
        <dbReference type="WBParaSite" id="HPLM_0001193101-mRNA-1"/>
    </source>
</evidence>
<reference evidence="3" key="1">
    <citation type="submission" date="2017-02" db="UniProtKB">
        <authorList>
            <consortium name="WormBaseParasite"/>
        </authorList>
    </citation>
    <scope>IDENTIFICATION</scope>
</reference>
<dbReference type="EMBL" id="UZAF01017708">
    <property type="protein sequence ID" value="VDO44218.1"/>
    <property type="molecule type" value="Genomic_DNA"/>
</dbReference>
<sequence length="127" mass="14402">MHPIHFAYKSLSEPKRRRHITELKALAVDDLSPILRKFIQEQQCIDKGAEMTLQVAEVWLRKTVCEIESKCVRSKAKCLYSPVRTCKSANEIVTDTAISHISKISHKCCDSQEMAKANCNANVIVML</sequence>
<evidence type="ECO:0000313" key="1">
    <source>
        <dbReference type="EMBL" id="VDO44218.1"/>
    </source>
</evidence>
<dbReference type="Proteomes" id="UP000268014">
    <property type="component" value="Unassembled WGS sequence"/>
</dbReference>
<protein>
    <submittedName>
        <fullName evidence="1 3">Uncharacterized protein</fullName>
    </submittedName>
</protein>
<accession>A0A0N4WLB6</accession>
<evidence type="ECO:0000313" key="2">
    <source>
        <dbReference type="Proteomes" id="UP000268014"/>
    </source>
</evidence>
<dbReference type="WBParaSite" id="HPLM_0001193101-mRNA-1">
    <property type="protein sequence ID" value="HPLM_0001193101-mRNA-1"/>
    <property type="gene ID" value="HPLM_0001193101"/>
</dbReference>
<dbReference type="AlphaFoldDB" id="A0A0N4WLB6"/>
<reference evidence="1 2" key="2">
    <citation type="submission" date="2018-11" db="EMBL/GenBank/DDBJ databases">
        <authorList>
            <consortium name="Pathogen Informatics"/>
        </authorList>
    </citation>
    <scope>NUCLEOTIDE SEQUENCE [LARGE SCALE GENOMIC DNA]</scope>
    <source>
        <strain evidence="1 2">MHpl1</strain>
    </source>
</reference>
<organism evidence="3">
    <name type="scientific">Haemonchus placei</name>
    <name type="common">Barber's pole worm</name>
    <dbReference type="NCBI Taxonomy" id="6290"/>
    <lineage>
        <taxon>Eukaryota</taxon>
        <taxon>Metazoa</taxon>
        <taxon>Ecdysozoa</taxon>
        <taxon>Nematoda</taxon>
        <taxon>Chromadorea</taxon>
        <taxon>Rhabditida</taxon>
        <taxon>Rhabditina</taxon>
        <taxon>Rhabditomorpha</taxon>
        <taxon>Strongyloidea</taxon>
        <taxon>Trichostrongylidae</taxon>
        <taxon>Haemonchus</taxon>
    </lineage>
</organism>
<keyword evidence="2" id="KW-1185">Reference proteome</keyword>
<gene>
    <name evidence="1" type="ORF">HPLM_LOCUS11923</name>
</gene>
<proteinExistence type="predicted"/>